<protein>
    <submittedName>
        <fullName evidence="4">NAD-dependent epimerase</fullName>
    </submittedName>
</protein>
<proteinExistence type="predicted"/>
<dbReference type="InterPro" id="IPR001509">
    <property type="entry name" value="Epimerase_deHydtase"/>
</dbReference>
<name>A0ABQ2J1R9_9ACTN</name>
<dbReference type="SUPFAM" id="SSF51735">
    <property type="entry name" value="NAD(P)-binding Rossmann-fold domains"/>
    <property type="match status" value="1"/>
</dbReference>
<evidence type="ECO:0000313" key="5">
    <source>
        <dbReference type="Proteomes" id="UP000600080"/>
    </source>
</evidence>
<evidence type="ECO:0000313" key="4">
    <source>
        <dbReference type="EMBL" id="GGN36619.1"/>
    </source>
</evidence>
<dbReference type="InterPro" id="IPR036291">
    <property type="entry name" value="NAD(P)-bd_dom_sf"/>
</dbReference>
<sequence length="257" mass="27877">MEIVGDGFIAHHLRPLAHRHPGTVVFAAGVSSAGSVAEEQFAREADLLYAVIRRCTADGRRLVYLSTCSAGMYGAQDSRGREDEPVFPSSAYGRHKLALEAVLAASRADHLVFRVTHLAGPGQRAHQLLPGLTEQIRSGALQVYRGAYRDLLDIDDAVSIFDALMTVAEPPQVVNVASGTSVSVQDIVAHIERSLGTVARKTYRQVVGAYTVSVDRLTQVVPEVAERVRRPDYYRTVIDRYLSATLPAAPAATEGNR</sequence>
<keyword evidence="1" id="KW-0521">NADP</keyword>
<comment type="caution">
    <text evidence="4">The sequence shown here is derived from an EMBL/GenBank/DDBJ whole genome shotgun (WGS) entry which is preliminary data.</text>
</comment>
<organism evidence="4 5">
    <name type="scientific">Streptomyces kronopolitis</name>
    <dbReference type="NCBI Taxonomy" id="1612435"/>
    <lineage>
        <taxon>Bacteria</taxon>
        <taxon>Bacillati</taxon>
        <taxon>Actinomycetota</taxon>
        <taxon>Actinomycetes</taxon>
        <taxon>Kitasatosporales</taxon>
        <taxon>Streptomycetaceae</taxon>
        <taxon>Streptomyces</taxon>
    </lineage>
</organism>
<reference evidence="5" key="1">
    <citation type="journal article" date="2019" name="Int. J. Syst. Evol. Microbiol.">
        <title>The Global Catalogue of Microorganisms (GCM) 10K type strain sequencing project: providing services to taxonomists for standard genome sequencing and annotation.</title>
        <authorList>
            <consortium name="The Broad Institute Genomics Platform"/>
            <consortium name="The Broad Institute Genome Sequencing Center for Infectious Disease"/>
            <person name="Wu L."/>
            <person name="Ma J."/>
        </authorList>
    </citation>
    <scope>NUCLEOTIDE SEQUENCE [LARGE SCALE GENOMIC DNA]</scope>
    <source>
        <strain evidence="5">CGMCC 4.7323</strain>
    </source>
</reference>
<evidence type="ECO:0000256" key="1">
    <source>
        <dbReference type="ARBA" id="ARBA00022857"/>
    </source>
</evidence>
<feature type="domain" description="NAD-dependent epimerase/dehydratase" evidence="3">
    <location>
        <begin position="18"/>
        <end position="177"/>
    </location>
</feature>
<accession>A0ABQ2J1R9</accession>
<dbReference type="RefSeq" id="WP_189096368.1">
    <property type="nucleotide sequence ID" value="NZ_BMND01000003.1"/>
</dbReference>
<dbReference type="PANTHER" id="PTHR43103:SF3">
    <property type="entry name" value="ADP-L-GLYCERO-D-MANNO-HEPTOSE-6-EPIMERASE"/>
    <property type="match status" value="1"/>
</dbReference>
<dbReference type="Pfam" id="PF01370">
    <property type="entry name" value="Epimerase"/>
    <property type="match status" value="1"/>
</dbReference>
<dbReference type="PANTHER" id="PTHR43103">
    <property type="entry name" value="NUCLEOSIDE-DIPHOSPHATE-SUGAR EPIMERASE"/>
    <property type="match status" value="1"/>
</dbReference>
<dbReference type="GeneID" id="301546942"/>
<evidence type="ECO:0000256" key="2">
    <source>
        <dbReference type="ARBA" id="ARBA00023277"/>
    </source>
</evidence>
<evidence type="ECO:0000259" key="3">
    <source>
        <dbReference type="Pfam" id="PF01370"/>
    </source>
</evidence>
<keyword evidence="2" id="KW-0119">Carbohydrate metabolism</keyword>
<dbReference type="Gene3D" id="3.40.50.720">
    <property type="entry name" value="NAD(P)-binding Rossmann-like Domain"/>
    <property type="match status" value="1"/>
</dbReference>
<dbReference type="Proteomes" id="UP000600080">
    <property type="component" value="Unassembled WGS sequence"/>
</dbReference>
<gene>
    <name evidence="4" type="ORF">GCM10012285_10600</name>
</gene>
<dbReference type="EMBL" id="BMND01000003">
    <property type="protein sequence ID" value="GGN36619.1"/>
    <property type="molecule type" value="Genomic_DNA"/>
</dbReference>
<keyword evidence="5" id="KW-1185">Reference proteome</keyword>